<sequence length="99" mass="11300">MSNTTIESAKKLLAQHGYVVLREKSYRQAQERQRCAEALRRAAEEHAARNQRWVEDKVGPEMRFYRDRCEFLYGAARAAGATAEELCGKAYESSRGDLS</sequence>
<protein>
    <submittedName>
        <fullName evidence="1">Uncharacterized protein</fullName>
    </submittedName>
</protein>
<keyword evidence="2" id="KW-1185">Reference proteome</keyword>
<reference evidence="2" key="1">
    <citation type="journal article" date="2019" name="Int. J. Syst. Evol. Microbiol.">
        <title>The Global Catalogue of Microorganisms (GCM) 10K type strain sequencing project: providing services to taxonomists for standard genome sequencing and annotation.</title>
        <authorList>
            <consortium name="The Broad Institute Genomics Platform"/>
            <consortium name="The Broad Institute Genome Sequencing Center for Infectious Disease"/>
            <person name="Wu L."/>
            <person name="Ma J."/>
        </authorList>
    </citation>
    <scope>NUCLEOTIDE SEQUENCE [LARGE SCALE GENOMIC DNA]</scope>
    <source>
        <strain evidence="2">CCUG 50873</strain>
    </source>
</reference>
<evidence type="ECO:0000313" key="1">
    <source>
        <dbReference type="EMBL" id="MFD0928104.1"/>
    </source>
</evidence>
<gene>
    <name evidence="1" type="ORF">ACFQ04_20400</name>
</gene>
<dbReference type="Proteomes" id="UP001597068">
    <property type="component" value="Unassembled WGS sequence"/>
</dbReference>
<accession>A0ABW3GBY8</accession>
<proteinExistence type="predicted"/>
<dbReference type="RefSeq" id="WP_343997120.1">
    <property type="nucleotide sequence ID" value="NZ_BAAAMO010000009.1"/>
</dbReference>
<comment type="caution">
    <text evidence="1">The sequence shown here is derived from an EMBL/GenBank/DDBJ whole genome shotgun (WGS) entry which is preliminary data.</text>
</comment>
<organism evidence="1 2">
    <name type="scientific">Williamsia deligens</name>
    <dbReference type="NCBI Taxonomy" id="321325"/>
    <lineage>
        <taxon>Bacteria</taxon>
        <taxon>Bacillati</taxon>
        <taxon>Actinomycetota</taxon>
        <taxon>Actinomycetes</taxon>
        <taxon>Mycobacteriales</taxon>
        <taxon>Nocardiaceae</taxon>
        <taxon>Williamsia</taxon>
    </lineage>
</organism>
<name>A0ABW3GBY8_9NOCA</name>
<evidence type="ECO:0000313" key="2">
    <source>
        <dbReference type="Proteomes" id="UP001597068"/>
    </source>
</evidence>
<dbReference type="EMBL" id="JBHTIL010000007">
    <property type="protein sequence ID" value="MFD0928104.1"/>
    <property type="molecule type" value="Genomic_DNA"/>
</dbReference>